<gene>
    <name evidence="1" type="ORF">VNI00_010276</name>
</gene>
<evidence type="ECO:0008006" key="3">
    <source>
        <dbReference type="Google" id="ProtNLM"/>
    </source>
</evidence>
<proteinExistence type="predicted"/>
<keyword evidence="2" id="KW-1185">Reference proteome</keyword>
<protein>
    <recommendedName>
        <fullName evidence="3">Protein kinase domain-containing protein</fullName>
    </recommendedName>
</protein>
<dbReference type="InterPro" id="IPR011009">
    <property type="entry name" value="Kinase-like_dom_sf"/>
</dbReference>
<accession>A0AAW0CH87</accession>
<dbReference type="SUPFAM" id="SSF56112">
    <property type="entry name" value="Protein kinase-like (PK-like)"/>
    <property type="match status" value="1"/>
</dbReference>
<organism evidence="1 2">
    <name type="scientific">Paramarasmius palmivorus</name>
    <dbReference type="NCBI Taxonomy" id="297713"/>
    <lineage>
        <taxon>Eukaryota</taxon>
        <taxon>Fungi</taxon>
        <taxon>Dikarya</taxon>
        <taxon>Basidiomycota</taxon>
        <taxon>Agaricomycotina</taxon>
        <taxon>Agaricomycetes</taxon>
        <taxon>Agaricomycetidae</taxon>
        <taxon>Agaricales</taxon>
        <taxon>Marasmiineae</taxon>
        <taxon>Marasmiaceae</taxon>
        <taxon>Paramarasmius</taxon>
    </lineage>
</organism>
<dbReference type="AlphaFoldDB" id="A0AAW0CH87"/>
<comment type="caution">
    <text evidence="1">The sequence shown here is derived from an EMBL/GenBank/DDBJ whole genome shotgun (WGS) entry which is preliminary data.</text>
</comment>
<reference evidence="1 2" key="1">
    <citation type="submission" date="2024-01" db="EMBL/GenBank/DDBJ databases">
        <title>A draft genome for a cacao thread blight-causing isolate of Paramarasmius palmivorus.</title>
        <authorList>
            <person name="Baruah I.K."/>
            <person name="Bukari Y."/>
            <person name="Amoako-Attah I."/>
            <person name="Meinhardt L.W."/>
            <person name="Bailey B.A."/>
            <person name="Cohen S.P."/>
        </authorList>
    </citation>
    <scope>NUCLEOTIDE SEQUENCE [LARGE SCALE GENOMIC DNA]</scope>
    <source>
        <strain evidence="1 2">GH-12</strain>
    </source>
</reference>
<sequence>MNILFDPEDLDGYRSQIQSISKASKEKMGLHIGYSFSIIPQQPPVPVQADQSGYRPLPHLPFGIETTFTLSKQLQNGENRFSEVWLAQVPTVSSAMTSVTVVLKFFIPSKLPLPTTESVDLKLYRTPQELVGCQYEAYMKLEEYQGKDIPYCFGKFRVNLPWDEESDVLVLEYIPRKFSDIILDDDCAAFKRLEDPEVYFALFMSTLKFIETAHRLVIYHLDIAERNALFDEINIRVVFIDWHNDVKVDFSGYAEERAPFTDLYTLTKLFYRCIIVEGSLEERLKRDGLLWRRLAECGGVYDPDINTFS</sequence>
<dbReference type="Proteomes" id="UP001383192">
    <property type="component" value="Unassembled WGS sequence"/>
</dbReference>
<name>A0AAW0CH87_9AGAR</name>
<dbReference type="EMBL" id="JAYKXP010000040">
    <property type="protein sequence ID" value="KAK7039100.1"/>
    <property type="molecule type" value="Genomic_DNA"/>
</dbReference>
<evidence type="ECO:0000313" key="1">
    <source>
        <dbReference type="EMBL" id="KAK7039100.1"/>
    </source>
</evidence>
<evidence type="ECO:0000313" key="2">
    <source>
        <dbReference type="Proteomes" id="UP001383192"/>
    </source>
</evidence>